<evidence type="ECO:0000256" key="1">
    <source>
        <dbReference type="ARBA" id="ARBA00022821"/>
    </source>
</evidence>
<name>A0A803LYQ3_CHEQI</name>
<dbReference type="EnsemblPlants" id="AUR62020604-RA">
    <property type="protein sequence ID" value="AUR62020604-RA:cds"/>
    <property type="gene ID" value="AUR62020604"/>
</dbReference>
<dbReference type="PANTHER" id="PTHR36766:SF35">
    <property type="entry name" value="DISEASE RESISTANCE PROTEIN RGA3"/>
    <property type="match status" value="1"/>
</dbReference>
<dbReference type="InterPro" id="IPR032675">
    <property type="entry name" value="LRR_dom_sf"/>
</dbReference>
<keyword evidence="3" id="KW-1185">Reference proteome</keyword>
<evidence type="ECO:0000313" key="2">
    <source>
        <dbReference type="EnsemblPlants" id="AUR62020604-RA:cds"/>
    </source>
</evidence>
<dbReference type="Gramene" id="AUR62020604-RA">
    <property type="protein sequence ID" value="AUR62020604-RA:cds"/>
    <property type="gene ID" value="AUR62020604"/>
</dbReference>
<reference evidence="2" key="2">
    <citation type="submission" date="2021-03" db="UniProtKB">
        <authorList>
            <consortium name="EnsemblPlants"/>
        </authorList>
    </citation>
    <scope>IDENTIFICATION</scope>
</reference>
<accession>A0A803LYQ3</accession>
<organism evidence="2 3">
    <name type="scientific">Chenopodium quinoa</name>
    <name type="common">Quinoa</name>
    <dbReference type="NCBI Taxonomy" id="63459"/>
    <lineage>
        <taxon>Eukaryota</taxon>
        <taxon>Viridiplantae</taxon>
        <taxon>Streptophyta</taxon>
        <taxon>Embryophyta</taxon>
        <taxon>Tracheophyta</taxon>
        <taxon>Spermatophyta</taxon>
        <taxon>Magnoliopsida</taxon>
        <taxon>eudicotyledons</taxon>
        <taxon>Gunneridae</taxon>
        <taxon>Pentapetalae</taxon>
        <taxon>Caryophyllales</taxon>
        <taxon>Chenopodiaceae</taxon>
        <taxon>Chenopodioideae</taxon>
        <taxon>Atripliceae</taxon>
        <taxon>Chenopodium</taxon>
    </lineage>
</organism>
<dbReference type="Gene3D" id="3.80.10.10">
    <property type="entry name" value="Ribonuclease Inhibitor"/>
    <property type="match status" value="2"/>
</dbReference>
<sequence length="168" mass="18868">MPMNSFHDGAMLFIYGDNKVESLGEAMEVFRSCSASLKYLEISDCDNLKSVVSGGLEHLSALEELKIVCCDNLNESEEVERVSFCQLTLLSLREMVEVPNWIQYLSALQTLHIDDCKKVESMPNWMSKLTSVRELAVGCCSAQLKERCQESTGEDWPNIQHIPDIGIS</sequence>
<dbReference type="OMA" id="ELNIRWC"/>
<dbReference type="AlphaFoldDB" id="A0A803LYQ3"/>
<dbReference type="Proteomes" id="UP000596660">
    <property type="component" value="Unplaced"/>
</dbReference>
<dbReference type="PANTHER" id="PTHR36766">
    <property type="entry name" value="PLANT BROAD-SPECTRUM MILDEW RESISTANCE PROTEIN RPW8"/>
    <property type="match status" value="1"/>
</dbReference>
<reference evidence="2" key="1">
    <citation type="journal article" date="2017" name="Nature">
        <title>The genome of Chenopodium quinoa.</title>
        <authorList>
            <person name="Jarvis D.E."/>
            <person name="Ho Y.S."/>
            <person name="Lightfoot D.J."/>
            <person name="Schmoeckel S.M."/>
            <person name="Li B."/>
            <person name="Borm T.J.A."/>
            <person name="Ohyanagi H."/>
            <person name="Mineta K."/>
            <person name="Michell C.T."/>
            <person name="Saber N."/>
            <person name="Kharbatia N.M."/>
            <person name="Rupper R.R."/>
            <person name="Sharp A.R."/>
            <person name="Dally N."/>
            <person name="Boughton B.A."/>
            <person name="Woo Y.H."/>
            <person name="Gao G."/>
            <person name="Schijlen E.G.W.M."/>
            <person name="Guo X."/>
            <person name="Momin A.A."/>
            <person name="Negrao S."/>
            <person name="Al-Babili S."/>
            <person name="Gehring C."/>
            <person name="Roessner U."/>
            <person name="Jung C."/>
            <person name="Murphy K."/>
            <person name="Arold S.T."/>
            <person name="Gojobori T."/>
            <person name="van der Linden C.G."/>
            <person name="van Loo E.N."/>
            <person name="Jellen E.N."/>
            <person name="Maughan P.J."/>
            <person name="Tester M."/>
        </authorList>
    </citation>
    <scope>NUCLEOTIDE SEQUENCE [LARGE SCALE GENOMIC DNA]</scope>
    <source>
        <strain evidence="2">cv. PI 614886</strain>
    </source>
</reference>
<dbReference type="GO" id="GO:0006952">
    <property type="term" value="P:defense response"/>
    <property type="evidence" value="ECO:0007669"/>
    <property type="project" value="UniProtKB-KW"/>
</dbReference>
<evidence type="ECO:0000313" key="3">
    <source>
        <dbReference type="Proteomes" id="UP000596660"/>
    </source>
</evidence>
<proteinExistence type="predicted"/>
<dbReference type="SUPFAM" id="SSF52058">
    <property type="entry name" value="L domain-like"/>
    <property type="match status" value="1"/>
</dbReference>
<keyword evidence="1" id="KW-0611">Plant defense</keyword>
<protein>
    <submittedName>
        <fullName evidence="2">Uncharacterized protein</fullName>
    </submittedName>
</protein>